<dbReference type="Proteomes" id="UP000767854">
    <property type="component" value="Unassembled WGS sequence"/>
</dbReference>
<comment type="caution">
    <text evidence="3">The sequence shown here is derived from an EMBL/GenBank/DDBJ whole genome shotgun (WGS) entry which is preliminary data.</text>
</comment>
<dbReference type="PROSITE" id="PS51257">
    <property type="entry name" value="PROKAR_LIPOPROTEIN"/>
    <property type="match status" value="1"/>
</dbReference>
<dbReference type="EMBL" id="JAFBDT010000002">
    <property type="protein sequence ID" value="MBM7560932.1"/>
    <property type="molecule type" value="Genomic_DNA"/>
</dbReference>
<feature type="compositionally biased region" description="Low complexity" evidence="1">
    <location>
        <begin position="36"/>
        <end position="57"/>
    </location>
</feature>
<accession>A0ABS2MNG2</accession>
<proteinExistence type="predicted"/>
<dbReference type="RefSeq" id="WP_204661756.1">
    <property type="nucleotide sequence ID" value="NZ_JAFBDT010000002.1"/>
</dbReference>
<feature type="region of interest" description="Disordered" evidence="1">
    <location>
        <begin position="24"/>
        <end position="63"/>
    </location>
</feature>
<evidence type="ECO:0000256" key="2">
    <source>
        <dbReference type="SAM" id="SignalP"/>
    </source>
</evidence>
<reference evidence="3 4" key="1">
    <citation type="submission" date="2021-01" db="EMBL/GenBank/DDBJ databases">
        <title>Genomic Encyclopedia of Type Strains, Phase IV (KMG-IV): sequencing the most valuable type-strain genomes for metagenomic binning, comparative biology and taxonomic classification.</title>
        <authorList>
            <person name="Goeker M."/>
        </authorList>
    </citation>
    <scope>NUCLEOTIDE SEQUENCE [LARGE SCALE GENOMIC DNA]</scope>
    <source>
        <strain evidence="3 4">DSM 24436</strain>
    </source>
</reference>
<feature type="signal peptide" evidence="2">
    <location>
        <begin position="1"/>
        <end position="21"/>
    </location>
</feature>
<evidence type="ECO:0000313" key="3">
    <source>
        <dbReference type="EMBL" id="MBM7560932.1"/>
    </source>
</evidence>
<feature type="chain" id="PRO_5047486641" evidence="2">
    <location>
        <begin position="22"/>
        <end position="281"/>
    </location>
</feature>
<keyword evidence="3" id="KW-0449">Lipoprotein</keyword>
<gene>
    <name evidence="3" type="ORF">JOC49_000446</name>
</gene>
<evidence type="ECO:0000313" key="4">
    <source>
        <dbReference type="Proteomes" id="UP000767854"/>
    </source>
</evidence>
<name>A0ABS2MNG2_9FIRM</name>
<organism evidence="3 4">
    <name type="scientific">Fusibacter tunisiensis</name>
    <dbReference type="NCBI Taxonomy" id="1008308"/>
    <lineage>
        <taxon>Bacteria</taxon>
        <taxon>Bacillati</taxon>
        <taxon>Bacillota</taxon>
        <taxon>Clostridia</taxon>
        <taxon>Eubacteriales</taxon>
        <taxon>Eubacteriales Family XII. Incertae Sedis</taxon>
        <taxon>Fusibacter</taxon>
    </lineage>
</organism>
<protein>
    <submittedName>
        <fullName evidence="3">Outer membrane lipoprotein-sorting protein</fullName>
    </submittedName>
</protein>
<keyword evidence="4" id="KW-1185">Reference proteome</keyword>
<keyword evidence="2" id="KW-0732">Signal</keyword>
<sequence length="281" mass="31421">MKKVIFMVLVFVLVFAITGCGDSGDTEPEATVSESAAGGAQAEATTEANAPQETTEASQGEKIDLSSKKGQELLDALSVRTLDKLYFKGTSYAEGMTIETITYIYKDNYRTESKSDMGEQVAIYNADEGALYSYSVTDGAGMIFYDDDEMDMEDDEDEEYVEADITLGEELFTDLGGMLVDAELTELNGYEVVYIESSTSTGEGEWLTRQWISTEYWYPLKFESVFNGAVIGGYDVDEISSDFEVTEDLFTPPDDIEFMDLDDMFNMDFYDEYDEDEEETP</sequence>
<evidence type="ECO:0000256" key="1">
    <source>
        <dbReference type="SAM" id="MobiDB-lite"/>
    </source>
</evidence>